<dbReference type="InterPro" id="IPR025996">
    <property type="entry name" value="MT1864/Rv1816-like_C"/>
</dbReference>
<proteinExistence type="predicted"/>
<name>A0ABU3PVQ1_9ACTN</name>
<dbReference type="PROSITE" id="PS50977">
    <property type="entry name" value="HTH_TETR_2"/>
    <property type="match status" value="1"/>
</dbReference>
<dbReference type="Gene3D" id="1.10.357.10">
    <property type="entry name" value="Tetracycline Repressor, domain 2"/>
    <property type="match status" value="1"/>
</dbReference>
<evidence type="ECO:0000256" key="2">
    <source>
        <dbReference type="ARBA" id="ARBA00023125"/>
    </source>
</evidence>
<dbReference type="InterPro" id="IPR001647">
    <property type="entry name" value="HTH_TetR"/>
</dbReference>
<dbReference type="Proteomes" id="UP001268542">
    <property type="component" value="Unassembled WGS sequence"/>
</dbReference>
<keyword evidence="7" id="KW-1185">Reference proteome</keyword>
<dbReference type="PANTHER" id="PTHR30055:SF220">
    <property type="entry name" value="TETR-FAMILY REGULATORY PROTEIN"/>
    <property type="match status" value="1"/>
</dbReference>
<dbReference type="Pfam" id="PF13305">
    <property type="entry name" value="TetR_C_33"/>
    <property type="match status" value="1"/>
</dbReference>
<protein>
    <submittedName>
        <fullName evidence="6">TetR/AcrR family transcriptional regulator</fullName>
    </submittedName>
</protein>
<dbReference type="SUPFAM" id="SSF48498">
    <property type="entry name" value="Tetracyclin repressor-like, C-terminal domain"/>
    <property type="match status" value="1"/>
</dbReference>
<dbReference type="RefSeq" id="WP_315732793.1">
    <property type="nucleotide sequence ID" value="NZ_JAVYII010000004.1"/>
</dbReference>
<reference evidence="6 7" key="1">
    <citation type="submission" date="2023-08" db="EMBL/GenBank/DDBJ databases">
        <title>Nocardioides seae sp. nov., a bacterium isolated from a soil.</title>
        <authorList>
            <person name="Wang X."/>
        </authorList>
    </citation>
    <scope>NUCLEOTIDE SEQUENCE [LARGE SCALE GENOMIC DNA]</scope>
    <source>
        <strain evidence="6 7">YZH12</strain>
    </source>
</reference>
<evidence type="ECO:0000256" key="4">
    <source>
        <dbReference type="PROSITE-ProRule" id="PRU00335"/>
    </source>
</evidence>
<evidence type="ECO:0000259" key="5">
    <source>
        <dbReference type="PROSITE" id="PS50977"/>
    </source>
</evidence>
<evidence type="ECO:0000313" key="6">
    <source>
        <dbReference type="EMBL" id="MDT9593321.1"/>
    </source>
</evidence>
<dbReference type="SUPFAM" id="SSF46689">
    <property type="entry name" value="Homeodomain-like"/>
    <property type="match status" value="1"/>
</dbReference>
<sequence>MSRSTSTYHHGNLRPVLLAAALDLLETQSAAALSLREVARRAGVSHNAPYHHFGDRSGLLAAAGAEAMRQLVAAQRAAYEAEADPRDALVALGVAYVEWAVAHPGAFGVIYDPEICAPGAPSETMAPLIAANEELLSAAIAATDPRPDGTTGRAAELAAREAGAWGSVHGLAALVTAGHLPRAAVRPALESLFPRS</sequence>
<evidence type="ECO:0000256" key="1">
    <source>
        <dbReference type="ARBA" id="ARBA00023015"/>
    </source>
</evidence>
<dbReference type="PANTHER" id="PTHR30055">
    <property type="entry name" value="HTH-TYPE TRANSCRIPTIONAL REGULATOR RUTR"/>
    <property type="match status" value="1"/>
</dbReference>
<organism evidence="6 7">
    <name type="scientific">Nocardioides imazamoxiresistens</name>
    <dbReference type="NCBI Taxonomy" id="3231893"/>
    <lineage>
        <taxon>Bacteria</taxon>
        <taxon>Bacillati</taxon>
        <taxon>Actinomycetota</taxon>
        <taxon>Actinomycetes</taxon>
        <taxon>Propionibacteriales</taxon>
        <taxon>Nocardioidaceae</taxon>
        <taxon>Nocardioides</taxon>
    </lineage>
</organism>
<keyword evidence="3" id="KW-0804">Transcription</keyword>
<accession>A0ABU3PVQ1</accession>
<feature type="DNA-binding region" description="H-T-H motif" evidence="4">
    <location>
        <begin position="34"/>
        <end position="53"/>
    </location>
</feature>
<evidence type="ECO:0000256" key="3">
    <source>
        <dbReference type="ARBA" id="ARBA00023163"/>
    </source>
</evidence>
<feature type="domain" description="HTH tetR-type" evidence="5">
    <location>
        <begin position="11"/>
        <end position="71"/>
    </location>
</feature>
<dbReference type="Pfam" id="PF00440">
    <property type="entry name" value="TetR_N"/>
    <property type="match status" value="1"/>
</dbReference>
<dbReference type="PRINTS" id="PR00455">
    <property type="entry name" value="HTHTETR"/>
</dbReference>
<keyword evidence="2 4" id="KW-0238">DNA-binding</keyword>
<dbReference type="InterPro" id="IPR036271">
    <property type="entry name" value="Tet_transcr_reg_TetR-rel_C_sf"/>
</dbReference>
<dbReference type="EMBL" id="JAVYII010000004">
    <property type="protein sequence ID" value="MDT9593321.1"/>
    <property type="molecule type" value="Genomic_DNA"/>
</dbReference>
<keyword evidence="1" id="KW-0805">Transcription regulation</keyword>
<evidence type="ECO:0000313" key="7">
    <source>
        <dbReference type="Proteomes" id="UP001268542"/>
    </source>
</evidence>
<dbReference type="InterPro" id="IPR050109">
    <property type="entry name" value="HTH-type_TetR-like_transc_reg"/>
</dbReference>
<comment type="caution">
    <text evidence="6">The sequence shown here is derived from an EMBL/GenBank/DDBJ whole genome shotgun (WGS) entry which is preliminary data.</text>
</comment>
<gene>
    <name evidence="6" type="ORF">RDV89_09600</name>
</gene>
<dbReference type="InterPro" id="IPR009057">
    <property type="entry name" value="Homeodomain-like_sf"/>
</dbReference>